<evidence type="ECO:0000313" key="7">
    <source>
        <dbReference type="EMBL" id="MBC8581417.1"/>
    </source>
</evidence>
<evidence type="ECO:0000256" key="4">
    <source>
        <dbReference type="ARBA" id="ARBA00023172"/>
    </source>
</evidence>
<reference evidence="7" key="1">
    <citation type="submission" date="2020-08" db="EMBL/GenBank/DDBJ databases">
        <title>Genome public.</title>
        <authorList>
            <person name="Liu C."/>
            <person name="Sun Q."/>
        </authorList>
    </citation>
    <scope>NUCLEOTIDE SEQUENCE</scope>
    <source>
        <strain evidence="7">NSJ-12</strain>
    </source>
</reference>
<comment type="caution">
    <text evidence="7">The sequence shown here is derived from an EMBL/GenBank/DDBJ whole genome shotgun (WGS) entry which is preliminary data.</text>
</comment>
<dbReference type="GO" id="GO:0003677">
    <property type="term" value="F:DNA binding"/>
    <property type="evidence" value="ECO:0007669"/>
    <property type="project" value="UniProtKB-KW"/>
</dbReference>
<feature type="domain" description="HTH IS21-type" evidence="5">
    <location>
        <begin position="6"/>
        <end position="67"/>
    </location>
</feature>
<dbReference type="Pfam" id="PF02796">
    <property type="entry name" value="HTH_7"/>
    <property type="match status" value="1"/>
</dbReference>
<protein>
    <submittedName>
        <fullName evidence="7">IS21 family transposase</fullName>
    </submittedName>
</protein>
<dbReference type="InterPro" id="IPR012337">
    <property type="entry name" value="RNaseH-like_sf"/>
</dbReference>
<dbReference type="PROSITE" id="PS50531">
    <property type="entry name" value="HTH_IS21"/>
    <property type="match status" value="1"/>
</dbReference>
<dbReference type="PANTHER" id="PTHR35004">
    <property type="entry name" value="TRANSPOSASE RV3428C-RELATED"/>
    <property type="match status" value="1"/>
</dbReference>
<keyword evidence="4" id="KW-0233">DNA recombination</keyword>
<evidence type="ECO:0000256" key="2">
    <source>
        <dbReference type="ARBA" id="ARBA00022578"/>
    </source>
</evidence>
<comment type="similarity">
    <text evidence="1">Belongs to the transposase IS21/IS408/IS1162 family.</text>
</comment>
<sequence>MVKDVDEWITVRQLHKKGMSIRGIARELKMSKNTVKKLLRSPTRPTYQRKIYPSKVEAYKEQIKIWYLDPSYNFIGTRIYEELLKIGYDGSIGPVYRYLSTLQQQKRKISTKATVRFETPPGDQAQFDWAHYKLLVNGTYVTVYCFAMVLSYSRYKAMVCSLRMDADAVHKAIEDLYFKLDGVTIELMVDNPKALIIEHLEGKEPKYTRESLILAAHLGVELNACQPYRARTKGKVERPFNYLEEHFIKGNTFESMTDLNQRLDKFIENWNNKLHTTTKRIPKEAYQEEKSSLLPLPRNRYYNEKLEFRKVSLDSLVMIKGKKYSVPVSFVEQTVSYKVSYGYLIEIFNSAKSVIATYDLTVDDSLVNKLEEHYDVIKTKVSKSIPEIKRLMISTFSNGEQYLVAAAKKLEQPTYHARRILSLLELYPLEHMEKVLDYCITQELYRIEEIKSVLKDKYLEIILESKQLTTSESTLIRSLDYYDDGGTAYEIFP</sequence>
<dbReference type="InterPro" id="IPR017894">
    <property type="entry name" value="HTH_IS21_transposase_type"/>
</dbReference>
<dbReference type="Gene3D" id="3.30.420.10">
    <property type="entry name" value="Ribonuclease H-like superfamily/Ribonuclease H"/>
    <property type="match status" value="1"/>
</dbReference>
<accession>A0A926ENN5</accession>
<dbReference type="AlphaFoldDB" id="A0A926ENN5"/>
<dbReference type="SUPFAM" id="SSF53098">
    <property type="entry name" value="Ribonuclease H-like"/>
    <property type="match status" value="1"/>
</dbReference>
<dbReference type="InterPro" id="IPR001584">
    <property type="entry name" value="Integrase_cat-core"/>
</dbReference>
<dbReference type="GO" id="GO:0032196">
    <property type="term" value="P:transposition"/>
    <property type="evidence" value="ECO:0007669"/>
    <property type="project" value="UniProtKB-KW"/>
</dbReference>
<gene>
    <name evidence="7" type="ORF">H8718_18160</name>
</gene>
<dbReference type="InterPro" id="IPR036397">
    <property type="entry name" value="RNaseH_sf"/>
</dbReference>
<dbReference type="PROSITE" id="PS50994">
    <property type="entry name" value="INTEGRASE"/>
    <property type="match status" value="1"/>
</dbReference>
<evidence type="ECO:0000259" key="6">
    <source>
        <dbReference type="PROSITE" id="PS50994"/>
    </source>
</evidence>
<name>A0A926ENN5_9FIRM</name>
<dbReference type="InterPro" id="IPR006120">
    <property type="entry name" value="Resolvase_HTH_dom"/>
</dbReference>
<evidence type="ECO:0000256" key="1">
    <source>
        <dbReference type="ARBA" id="ARBA00009277"/>
    </source>
</evidence>
<keyword evidence="8" id="KW-1185">Reference proteome</keyword>
<evidence type="ECO:0000259" key="5">
    <source>
        <dbReference type="PROSITE" id="PS50531"/>
    </source>
</evidence>
<proteinExistence type="inferred from homology"/>
<dbReference type="Proteomes" id="UP000655830">
    <property type="component" value="Unassembled WGS sequence"/>
</dbReference>
<dbReference type="NCBIfam" id="NF033546">
    <property type="entry name" value="transpos_IS21"/>
    <property type="match status" value="1"/>
</dbReference>
<dbReference type="GO" id="GO:0015074">
    <property type="term" value="P:DNA integration"/>
    <property type="evidence" value="ECO:0007669"/>
    <property type="project" value="InterPro"/>
</dbReference>
<dbReference type="PANTHER" id="PTHR35004:SF7">
    <property type="entry name" value="INTEGRASE PROTEIN"/>
    <property type="match status" value="1"/>
</dbReference>
<keyword evidence="3" id="KW-0238">DNA-binding</keyword>
<dbReference type="GO" id="GO:0000150">
    <property type="term" value="F:DNA strand exchange activity"/>
    <property type="evidence" value="ECO:0007669"/>
    <property type="project" value="InterPro"/>
</dbReference>
<evidence type="ECO:0000256" key="3">
    <source>
        <dbReference type="ARBA" id="ARBA00023125"/>
    </source>
</evidence>
<keyword evidence="2" id="KW-0815">Transposition</keyword>
<dbReference type="RefSeq" id="WP_249334340.1">
    <property type="nucleotide sequence ID" value="NZ_JACRSY010000051.1"/>
</dbReference>
<organism evidence="7 8">
    <name type="scientific">Zhenhengia yiwuensis</name>
    <dbReference type="NCBI Taxonomy" id="2763666"/>
    <lineage>
        <taxon>Bacteria</taxon>
        <taxon>Bacillati</taxon>
        <taxon>Bacillota</taxon>
        <taxon>Clostridia</taxon>
        <taxon>Lachnospirales</taxon>
        <taxon>Lachnospiraceae</taxon>
        <taxon>Zhenhengia</taxon>
    </lineage>
</organism>
<feature type="domain" description="Integrase catalytic" evidence="6">
    <location>
        <begin position="116"/>
        <end position="290"/>
    </location>
</feature>
<evidence type="ECO:0000313" key="8">
    <source>
        <dbReference type="Proteomes" id="UP000655830"/>
    </source>
</evidence>
<dbReference type="EMBL" id="JACRSY010000051">
    <property type="protein sequence ID" value="MBC8581417.1"/>
    <property type="molecule type" value="Genomic_DNA"/>
</dbReference>
<dbReference type="Gene3D" id="1.10.10.60">
    <property type="entry name" value="Homeodomain-like"/>
    <property type="match status" value="1"/>
</dbReference>